<evidence type="ECO:0000256" key="2">
    <source>
        <dbReference type="ARBA" id="ARBA00022670"/>
    </source>
</evidence>
<dbReference type="PRINTS" id="PR00834">
    <property type="entry name" value="PROTEASES2C"/>
</dbReference>
<dbReference type="NCBIfam" id="NF041521">
    <property type="entry name" value="HhoA_HhoB_HtrA"/>
    <property type="match status" value="1"/>
</dbReference>
<name>A0A844H2T0_9CHRO</name>
<dbReference type="Proteomes" id="UP000437131">
    <property type="component" value="Unassembled WGS sequence"/>
</dbReference>
<dbReference type="PANTHER" id="PTHR22939">
    <property type="entry name" value="SERINE PROTEASE FAMILY S1C HTRA-RELATED"/>
    <property type="match status" value="1"/>
</dbReference>
<dbReference type="RefSeq" id="WP_155084720.1">
    <property type="nucleotide sequence ID" value="NZ_WMIA01000040.1"/>
</dbReference>
<dbReference type="InterPro" id="IPR009003">
    <property type="entry name" value="Peptidase_S1_PA"/>
</dbReference>
<evidence type="ECO:0000256" key="3">
    <source>
        <dbReference type="ARBA" id="ARBA00022801"/>
    </source>
</evidence>
<dbReference type="GO" id="GO:0006508">
    <property type="term" value="P:proteolysis"/>
    <property type="evidence" value="ECO:0007669"/>
    <property type="project" value="UniProtKB-KW"/>
</dbReference>
<comment type="similarity">
    <text evidence="1">Belongs to the peptidase S1C family.</text>
</comment>
<dbReference type="InterPro" id="IPR048172">
    <property type="entry name" value="HhoA_HhoB_HtrA-like"/>
</dbReference>
<feature type="domain" description="PDZ" evidence="4">
    <location>
        <begin position="302"/>
        <end position="370"/>
    </location>
</feature>
<dbReference type="SUPFAM" id="SSF50494">
    <property type="entry name" value="Trypsin-like serine proteases"/>
    <property type="match status" value="1"/>
</dbReference>
<dbReference type="Pfam" id="PF13365">
    <property type="entry name" value="Trypsin_2"/>
    <property type="match status" value="1"/>
</dbReference>
<dbReference type="SMART" id="SM00228">
    <property type="entry name" value="PDZ"/>
    <property type="match status" value="1"/>
</dbReference>
<dbReference type="Pfam" id="PF13180">
    <property type="entry name" value="PDZ_2"/>
    <property type="match status" value="1"/>
</dbReference>
<dbReference type="InterPro" id="IPR001940">
    <property type="entry name" value="Peptidase_S1C"/>
</dbReference>
<dbReference type="Gene3D" id="2.40.10.120">
    <property type="match status" value="1"/>
</dbReference>
<evidence type="ECO:0000256" key="1">
    <source>
        <dbReference type="ARBA" id="ARBA00010541"/>
    </source>
</evidence>
<dbReference type="Gene3D" id="2.30.42.10">
    <property type="match status" value="1"/>
</dbReference>
<dbReference type="EMBL" id="WMIA01000040">
    <property type="protein sequence ID" value="MTF40645.1"/>
    <property type="molecule type" value="Genomic_DNA"/>
</dbReference>
<evidence type="ECO:0000259" key="4">
    <source>
        <dbReference type="PROSITE" id="PS50106"/>
    </source>
</evidence>
<dbReference type="InterPro" id="IPR036034">
    <property type="entry name" value="PDZ_sf"/>
</dbReference>
<gene>
    <name evidence="5" type="ORF">GGC33_17195</name>
</gene>
<dbReference type="InterPro" id="IPR001478">
    <property type="entry name" value="PDZ"/>
</dbReference>
<accession>A0A844H2T0</accession>
<dbReference type="GO" id="GO:0004252">
    <property type="term" value="F:serine-type endopeptidase activity"/>
    <property type="evidence" value="ECO:0007669"/>
    <property type="project" value="InterPro"/>
</dbReference>
<sequence length="401" mass="43115">MNKLISQIFVSSSLLIIGTALGVWGSRQLATLNQSSVSDTIPPETSLQPVANSVFPPFKQSSPQKQGNFNFISEVAQKVGPAVVRIEATRQVSFNNSENFEHPLFKHFFPEQIPFERTERGTGSGFIVSDDGLIMTNAHVVEGTSFVSVLLPSGKTYEGRVLGIDSMTDVAMVKITAENLPTVILGKAKNLIIGEWAIAIGNPLGLDNTVTVGIISAKDRSSSEVGVPDKRVKFIQTDAAINPGNSGGPLLNARGEVIGINTAIRADAQGLGFAIPIETASRIAEQLYTTGKASHPYIGIQMITLNQDTIKNDNIPQNLGFENVPEKGVLVVKVMENSPASQAGFLPGDVINNVNNIEVLTAQDVQEQVEISTIGEVIPIRIDRQGKFITLKVYPAEFPIE</sequence>
<evidence type="ECO:0000313" key="6">
    <source>
        <dbReference type="Proteomes" id="UP000437131"/>
    </source>
</evidence>
<dbReference type="PANTHER" id="PTHR22939:SF129">
    <property type="entry name" value="SERINE PROTEASE HTRA2, MITOCHONDRIAL"/>
    <property type="match status" value="1"/>
</dbReference>
<keyword evidence="3" id="KW-0378">Hydrolase</keyword>
<protein>
    <submittedName>
        <fullName evidence="5">PDZ domain-containing protein</fullName>
    </submittedName>
</protein>
<evidence type="ECO:0000313" key="5">
    <source>
        <dbReference type="EMBL" id="MTF40645.1"/>
    </source>
</evidence>
<keyword evidence="2" id="KW-0645">Protease</keyword>
<comment type="caution">
    <text evidence="5">The sequence shown here is derived from an EMBL/GenBank/DDBJ whole genome shotgun (WGS) entry which is preliminary data.</text>
</comment>
<organism evidence="5 6">
    <name type="scientific">Cyanobacterium aponinum 0216</name>
    <dbReference type="NCBI Taxonomy" id="2676140"/>
    <lineage>
        <taxon>Bacteria</taxon>
        <taxon>Bacillati</taxon>
        <taxon>Cyanobacteriota</taxon>
        <taxon>Cyanophyceae</taxon>
        <taxon>Oscillatoriophycideae</taxon>
        <taxon>Chroococcales</taxon>
        <taxon>Geminocystaceae</taxon>
        <taxon>Cyanobacterium</taxon>
    </lineage>
</organism>
<dbReference type="PROSITE" id="PS50106">
    <property type="entry name" value="PDZ"/>
    <property type="match status" value="1"/>
</dbReference>
<dbReference type="SUPFAM" id="SSF50156">
    <property type="entry name" value="PDZ domain-like"/>
    <property type="match status" value="1"/>
</dbReference>
<proteinExistence type="inferred from homology"/>
<reference evidence="5 6" key="1">
    <citation type="submission" date="2019-11" db="EMBL/GenBank/DDBJ databases">
        <title>Isolation of a new High Light Tolerant Cyanobacteria.</title>
        <authorList>
            <person name="Dobson Z."/>
            <person name="Vaughn N."/>
            <person name="Vaughn M."/>
            <person name="Fromme P."/>
            <person name="Mazor Y."/>
        </authorList>
    </citation>
    <scope>NUCLEOTIDE SEQUENCE [LARGE SCALE GENOMIC DNA]</scope>
    <source>
        <strain evidence="5 6">0216</strain>
    </source>
</reference>
<dbReference type="AlphaFoldDB" id="A0A844H2T0"/>